<gene>
    <name evidence="4" type="ORF">HA49_12110</name>
</gene>
<evidence type="ECO:0000256" key="2">
    <source>
        <dbReference type="ARBA" id="ARBA00023027"/>
    </source>
</evidence>
<dbReference type="PANTHER" id="PTHR43333:SF1">
    <property type="entry name" value="D-ISOMER SPECIFIC 2-HYDROXYACID DEHYDROGENASE NAD-BINDING DOMAIN-CONTAINING PROTEIN"/>
    <property type="match status" value="1"/>
</dbReference>
<dbReference type="EMBL" id="JPKR02000003">
    <property type="protein sequence ID" value="KGD72950.1"/>
    <property type="molecule type" value="Genomic_DNA"/>
</dbReference>
<dbReference type="SUPFAM" id="SSF51735">
    <property type="entry name" value="NAD(P)-binding Rossmann-fold domains"/>
    <property type="match status" value="1"/>
</dbReference>
<dbReference type="Gene3D" id="3.40.50.720">
    <property type="entry name" value="NAD(P)-binding Rossmann-like Domain"/>
    <property type="match status" value="2"/>
</dbReference>
<dbReference type="AlphaFoldDB" id="A0A095VE34"/>
<dbReference type="eggNOG" id="COG0111">
    <property type="taxonomic scope" value="Bacteria"/>
</dbReference>
<dbReference type="STRING" id="642227.HA49_12110"/>
<comment type="caution">
    <text evidence="4">The sequence shown here is derived from an EMBL/GenBank/DDBJ whole genome shotgun (WGS) entry which is preliminary data.</text>
</comment>
<reference evidence="4" key="1">
    <citation type="submission" date="2014-12" db="EMBL/GenBank/DDBJ databases">
        <title>The draft genome of the Tatumella morbirosei type strain, LMG23360T isolated from pineapple rot.</title>
        <authorList>
            <person name="Smits T.H."/>
            <person name="Palmer M."/>
            <person name="Venter S.N."/>
            <person name="Duffy B."/>
            <person name="Steenkamp E.T."/>
            <person name="Chan W.Y."/>
            <person name="Coutinho T.A."/>
            <person name="Coetzee M.P."/>
            <person name="De Maayer P."/>
        </authorList>
    </citation>
    <scope>NUCLEOTIDE SEQUENCE [LARGE SCALE GENOMIC DNA]</scope>
    <source>
        <strain evidence="4">LMG 23360</strain>
    </source>
</reference>
<sequence>MSIVYYHSNAERGHIWKTWLAEHAPEQQFFIWPEAGDPQVVRYLVCWEIPPNLQELFPGLQVIFSVGAGADQFNYSLLPEGVAVVRMIEPGLKQDMVGYITFSVLALQRGMPRYLQQQQQQLWQKHPAPQAEHCRVGILGLGTLGQAAARQLLSLGFSCAGWSRTEKTVPGVRCWHGDDQLAAFLADTDILVCLLPLTGLTRGILCRSLFDQLPAGASLVHAGRGQQLNHDDLLRALESGQLNHAIVDVTDPEPLPKGHPFWSHPAIWLTPHMASETRPESSVKVLLENIRRHEGGEEMSGVIDPLRGY</sequence>
<dbReference type="CDD" id="cd12164">
    <property type="entry name" value="GDH_like_2"/>
    <property type="match status" value="1"/>
</dbReference>
<dbReference type="GO" id="GO:0016491">
    <property type="term" value="F:oxidoreductase activity"/>
    <property type="evidence" value="ECO:0007669"/>
    <property type="project" value="UniProtKB-KW"/>
</dbReference>
<keyword evidence="2" id="KW-0520">NAD</keyword>
<evidence type="ECO:0000313" key="5">
    <source>
        <dbReference type="Proteomes" id="UP000029577"/>
    </source>
</evidence>
<dbReference type="InterPro" id="IPR036291">
    <property type="entry name" value="NAD(P)-bd_dom_sf"/>
</dbReference>
<evidence type="ECO:0000313" key="4">
    <source>
        <dbReference type="EMBL" id="KGD72950.1"/>
    </source>
</evidence>
<evidence type="ECO:0000259" key="3">
    <source>
        <dbReference type="Pfam" id="PF02826"/>
    </source>
</evidence>
<feature type="domain" description="D-isomer specific 2-hydroxyacid dehydrogenase NAD-binding" evidence="3">
    <location>
        <begin position="104"/>
        <end position="274"/>
    </location>
</feature>
<dbReference type="InterPro" id="IPR006140">
    <property type="entry name" value="D-isomer_DH_NAD-bd"/>
</dbReference>
<dbReference type="OrthoDB" id="9787219at2"/>
<organism evidence="4 5">
    <name type="scientific">Tatumella morbirosei</name>
    <dbReference type="NCBI Taxonomy" id="642227"/>
    <lineage>
        <taxon>Bacteria</taxon>
        <taxon>Pseudomonadati</taxon>
        <taxon>Pseudomonadota</taxon>
        <taxon>Gammaproteobacteria</taxon>
        <taxon>Enterobacterales</taxon>
        <taxon>Erwiniaceae</taxon>
        <taxon>Tatumella</taxon>
    </lineage>
</organism>
<accession>A0A095VE34</accession>
<dbReference type="PANTHER" id="PTHR43333">
    <property type="entry name" value="2-HACID_DH_C DOMAIN-CONTAINING PROTEIN"/>
    <property type="match status" value="1"/>
</dbReference>
<dbReference type="GO" id="GO:0051287">
    <property type="term" value="F:NAD binding"/>
    <property type="evidence" value="ECO:0007669"/>
    <property type="project" value="InterPro"/>
</dbReference>
<proteinExistence type="predicted"/>
<keyword evidence="1" id="KW-0560">Oxidoreductase</keyword>
<name>A0A095VE34_9GAMM</name>
<keyword evidence="5" id="KW-1185">Reference proteome</keyword>
<protein>
    <submittedName>
        <fullName evidence="4">2-hydroxyacid dehydrogenase</fullName>
    </submittedName>
</protein>
<evidence type="ECO:0000256" key="1">
    <source>
        <dbReference type="ARBA" id="ARBA00023002"/>
    </source>
</evidence>
<dbReference type="RefSeq" id="WP_038020610.1">
    <property type="nucleotide sequence ID" value="NZ_JPKR02000003.1"/>
</dbReference>
<dbReference type="Pfam" id="PF02826">
    <property type="entry name" value="2-Hacid_dh_C"/>
    <property type="match status" value="1"/>
</dbReference>
<dbReference type="Proteomes" id="UP000029577">
    <property type="component" value="Unassembled WGS sequence"/>
</dbReference>